<proteinExistence type="predicted"/>
<dbReference type="PANTHER" id="PTHR36245">
    <property type="entry name" value="GLYCINE-RICH PROTEIN DOT1-LIKE"/>
    <property type="match status" value="1"/>
</dbReference>
<protein>
    <recommendedName>
        <fullName evidence="4">Glycine-rich protein</fullName>
    </recommendedName>
</protein>
<gene>
    <name evidence="2" type="ORF">SSX86_020538</name>
</gene>
<keyword evidence="1" id="KW-0732">Signal</keyword>
<dbReference type="PANTHER" id="PTHR36245:SF5">
    <property type="entry name" value="GLYCINE-RICH PROTEIN DOT1-LIKE"/>
    <property type="match status" value="1"/>
</dbReference>
<accession>A0AAP0GTJ4</accession>
<evidence type="ECO:0000313" key="3">
    <source>
        <dbReference type="Proteomes" id="UP001408789"/>
    </source>
</evidence>
<feature type="signal peptide" evidence="1">
    <location>
        <begin position="1"/>
        <end position="23"/>
    </location>
</feature>
<dbReference type="Proteomes" id="UP001408789">
    <property type="component" value="Unassembled WGS sequence"/>
</dbReference>
<comment type="caution">
    <text evidence="2">The sequence shown here is derived from an EMBL/GenBank/DDBJ whole genome shotgun (WGS) entry which is preliminary data.</text>
</comment>
<evidence type="ECO:0008006" key="4">
    <source>
        <dbReference type="Google" id="ProtNLM"/>
    </source>
</evidence>
<sequence>MGATKVLLLLMLLFNFTSPLSFAHITNNSGFETFNSTSRDDNGVINQIDESNGFVSRDDNGVLNQIKFSHASAKGGGSGGSGSSRRGGGGALIPVYAASGAASKPNNHHNAANTCNMCRKDRLLFVGVTILTSTLLRMYI</sequence>
<organism evidence="2 3">
    <name type="scientific">Deinandra increscens subsp. villosa</name>
    <dbReference type="NCBI Taxonomy" id="3103831"/>
    <lineage>
        <taxon>Eukaryota</taxon>
        <taxon>Viridiplantae</taxon>
        <taxon>Streptophyta</taxon>
        <taxon>Embryophyta</taxon>
        <taxon>Tracheophyta</taxon>
        <taxon>Spermatophyta</taxon>
        <taxon>Magnoliopsida</taxon>
        <taxon>eudicotyledons</taxon>
        <taxon>Gunneridae</taxon>
        <taxon>Pentapetalae</taxon>
        <taxon>asterids</taxon>
        <taxon>campanulids</taxon>
        <taxon>Asterales</taxon>
        <taxon>Asteraceae</taxon>
        <taxon>Asteroideae</taxon>
        <taxon>Heliantheae alliance</taxon>
        <taxon>Madieae</taxon>
        <taxon>Madiinae</taxon>
        <taxon>Deinandra</taxon>
    </lineage>
</organism>
<evidence type="ECO:0000256" key="1">
    <source>
        <dbReference type="SAM" id="SignalP"/>
    </source>
</evidence>
<name>A0AAP0GTJ4_9ASTR</name>
<feature type="chain" id="PRO_5042979675" description="Glycine-rich protein" evidence="1">
    <location>
        <begin position="24"/>
        <end position="140"/>
    </location>
</feature>
<dbReference type="EMBL" id="JBCNJP010000020">
    <property type="protein sequence ID" value="KAK9059834.1"/>
    <property type="molecule type" value="Genomic_DNA"/>
</dbReference>
<dbReference type="AlphaFoldDB" id="A0AAP0GTJ4"/>
<reference evidence="2 3" key="1">
    <citation type="submission" date="2024-04" db="EMBL/GenBank/DDBJ databases">
        <title>The reference genome of an endangered Asteraceae, Deinandra increscens subsp. villosa, native to the Central Coast of California.</title>
        <authorList>
            <person name="Guilliams M."/>
            <person name="Hasenstab-Lehman K."/>
            <person name="Meyer R."/>
            <person name="Mcevoy S."/>
        </authorList>
    </citation>
    <scope>NUCLEOTIDE SEQUENCE [LARGE SCALE GENOMIC DNA]</scope>
    <source>
        <tissue evidence="2">Leaf</tissue>
    </source>
</reference>
<evidence type="ECO:0000313" key="2">
    <source>
        <dbReference type="EMBL" id="KAK9059834.1"/>
    </source>
</evidence>
<keyword evidence="3" id="KW-1185">Reference proteome</keyword>